<evidence type="ECO:0000259" key="6">
    <source>
        <dbReference type="Pfam" id="PF04542"/>
    </source>
</evidence>
<dbReference type="Pfam" id="PF08281">
    <property type="entry name" value="Sigma70_r4_2"/>
    <property type="match status" value="1"/>
</dbReference>
<comment type="caution">
    <text evidence="8">The sequence shown here is derived from an EMBL/GenBank/DDBJ whole genome shotgun (WGS) entry which is preliminary data.</text>
</comment>
<keyword evidence="5" id="KW-1133">Transmembrane helix</keyword>
<dbReference type="InterPro" id="IPR013325">
    <property type="entry name" value="RNA_pol_sigma_r2"/>
</dbReference>
<keyword evidence="3" id="KW-0731">Sigma factor</keyword>
<dbReference type="PANTHER" id="PTHR43133:SF46">
    <property type="entry name" value="RNA POLYMERASE SIGMA-70 FACTOR ECF SUBFAMILY"/>
    <property type="match status" value="1"/>
</dbReference>
<evidence type="ECO:0000256" key="4">
    <source>
        <dbReference type="ARBA" id="ARBA00023163"/>
    </source>
</evidence>
<proteinExistence type="inferred from homology"/>
<evidence type="ECO:0000256" key="3">
    <source>
        <dbReference type="ARBA" id="ARBA00023082"/>
    </source>
</evidence>
<dbReference type="InterPro" id="IPR007627">
    <property type="entry name" value="RNA_pol_sigma70_r2"/>
</dbReference>
<reference evidence="9" key="1">
    <citation type="journal article" date="2019" name="Int. J. Syst. Evol. Microbiol.">
        <title>The Global Catalogue of Microorganisms (GCM) 10K type strain sequencing project: providing services to taxonomists for standard genome sequencing and annotation.</title>
        <authorList>
            <consortium name="The Broad Institute Genomics Platform"/>
            <consortium name="The Broad Institute Genome Sequencing Center for Infectious Disease"/>
            <person name="Wu L."/>
            <person name="Ma J."/>
        </authorList>
    </citation>
    <scope>NUCLEOTIDE SEQUENCE [LARGE SCALE GENOMIC DNA]</scope>
    <source>
        <strain evidence="9">JCM 17925</strain>
    </source>
</reference>
<keyword evidence="5" id="KW-0812">Transmembrane</keyword>
<dbReference type="Proteomes" id="UP001500936">
    <property type="component" value="Unassembled WGS sequence"/>
</dbReference>
<dbReference type="InterPro" id="IPR039425">
    <property type="entry name" value="RNA_pol_sigma-70-like"/>
</dbReference>
<dbReference type="EMBL" id="BAABHB010000004">
    <property type="protein sequence ID" value="GAA4406624.1"/>
    <property type="molecule type" value="Genomic_DNA"/>
</dbReference>
<dbReference type="InterPro" id="IPR014284">
    <property type="entry name" value="RNA_pol_sigma-70_dom"/>
</dbReference>
<dbReference type="InterPro" id="IPR014327">
    <property type="entry name" value="RNA_pol_sigma70_bacteroid"/>
</dbReference>
<accession>A0ABP8KI19</accession>
<feature type="domain" description="RNA polymerase sigma-70 region 2" evidence="6">
    <location>
        <begin position="28"/>
        <end position="91"/>
    </location>
</feature>
<dbReference type="SUPFAM" id="SSF88659">
    <property type="entry name" value="Sigma3 and sigma4 domains of RNA polymerase sigma factors"/>
    <property type="match status" value="1"/>
</dbReference>
<evidence type="ECO:0000256" key="5">
    <source>
        <dbReference type="SAM" id="Phobius"/>
    </source>
</evidence>
<sequence>MHACSTLSEKELVESLQRGDSLAFAQIYETYWCALYRAAYSRLKNKEVAEEIVQELFVQLWERRKGLQIGKLEHYLFRALKYAIIDFIRAQVVQDRYLDHYKTFVDQNTNPAEEELTYDTLRTHLEHGLDTLPDKTREIFRLSRMEGWPISRIASHFSVTDKAVEYHLTKSLKTLRLYLKDVALISLPFLFCNLCCLIAAQYLL</sequence>
<dbReference type="NCBIfam" id="TIGR02937">
    <property type="entry name" value="sigma70-ECF"/>
    <property type="match status" value="1"/>
</dbReference>
<gene>
    <name evidence="8" type="ORF">GCM10023187_26280</name>
</gene>
<keyword evidence="5" id="KW-0472">Membrane</keyword>
<comment type="similarity">
    <text evidence="1">Belongs to the sigma-70 factor family. ECF subfamily.</text>
</comment>
<evidence type="ECO:0000256" key="2">
    <source>
        <dbReference type="ARBA" id="ARBA00023015"/>
    </source>
</evidence>
<protein>
    <submittedName>
        <fullName evidence="8">RNA polymerase sigma-70 factor</fullName>
    </submittedName>
</protein>
<feature type="transmembrane region" description="Helical" evidence="5">
    <location>
        <begin position="182"/>
        <end position="203"/>
    </location>
</feature>
<keyword evidence="2" id="KW-0805">Transcription regulation</keyword>
<evidence type="ECO:0000313" key="9">
    <source>
        <dbReference type="Proteomes" id="UP001500936"/>
    </source>
</evidence>
<keyword evidence="4" id="KW-0804">Transcription</keyword>
<dbReference type="Pfam" id="PF04542">
    <property type="entry name" value="Sigma70_r2"/>
    <property type="match status" value="1"/>
</dbReference>
<dbReference type="InterPro" id="IPR036388">
    <property type="entry name" value="WH-like_DNA-bd_sf"/>
</dbReference>
<dbReference type="InterPro" id="IPR013324">
    <property type="entry name" value="RNA_pol_sigma_r3/r4-like"/>
</dbReference>
<organism evidence="8 9">
    <name type="scientific">Nibrella viscosa</name>
    <dbReference type="NCBI Taxonomy" id="1084524"/>
    <lineage>
        <taxon>Bacteria</taxon>
        <taxon>Pseudomonadati</taxon>
        <taxon>Bacteroidota</taxon>
        <taxon>Cytophagia</taxon>
        <taxon>Cytophagales</taxon>
        <taxon>Spirosomataceae</taxon>
        <taxon>Nibrella</taxon>
    </lineage>
</organism>
<dbReference type="Gene3D" id="1.10.10.10">
    <property type="entry name" value="Winged helix-like DNA-binding domain superfamily/Winged helix DNA-binding domain"/>
    <property type="match status" value="1"/>
</dbReference>
<dbReference type="RefSeq" id="WP_345267803.1">
    <property type="nucleotide sequence ID" value="NZ_BAABHB010000004.1"/>
</dbReference>
<dbReference type="PANTHER" id="PTHR43133">
    <property type="entry name" value="RNA POLYMERASE ECF-TYPE SIGMA FACTO"/>
    <property type="match status" value="1"/>
</dbReference>
<dbReference type="Gene3D" id="1.10.1740.10">
    <property type="match status" value="1"/>
</dbReference>
<feature type="domain" description="RNA polymerase sigma factor 70 region 4 type 2" evidence="7">
    <location>
        <begin position="128"/>
        <end position="175"/>
    </location>
</feature>
<dbReference type="SUPFAM" id="SSF88946">
    <property type="entry name" value="Sigma2 domain of RNA polymerase sigma factors"/>
    <property type="match status" value="1"/>
</dbReference>
<dbReference type="InterPro" id="IPR013249">
    <property type="entry name" value="RNA_pol_sigma70_r4_t2"/>
</dbReference>
<dbReference type="NCBIfam" id="TIGR02985">
    <property type="entry name" value="Sig70_bacteroi1"/>
    <property type="match status" value="1"/>
</dbReference>
<evidence type="ECO:0000256" key="1">
    <source>
        <dbReference type="ARBA" id="ARBA00010641"/>
    </source>
</evidence>
<keyword evidence="9" id="KW-1185">Reference proteome</keyword>
<name>A0ABP8KI19_9BACT</name>
<evidence type="ECO:0000259" key="7">
    <source>
        <dbReference type="Pfam" id="PF08281"/>
    </source>
</evidence>
<evidence type="ECO:0000313" key="8">
    <source>
        <dbReference type="EMBL" id="GAA4406624.1"/>
    </source>
</evidence>